<dbReference type="Proteomes" id="UP000693970">
    <property type="component" value="Unassembled WGS sequence"/>
</dbReference>
<feature type="domain" description="THUMP" evidence="5">
    <location>
        <begin position="192"/>
        <end position="235"/>
    </location>
</feature>
<evidence type="ECO:0000259" key="4">
    <source>
        <dbReference type="Pfam" id="PF01170"/>
    </source>
</evidence>
<dbReference type="GO" id="GO:0008173">
    <property type="term" value="F:RNA methyltransferase activity"/>
    <property type="evidence" value="ECO:0007669"/>
    <property type="project" value="UniProtKB-ARBA"/>
</dbReference>
<name>A0A9K3PIA6_9STRA</name>
<evidence type="ECO:0000256" key="2">
    <source>
        <dbReference type="SAM" id="MobiDB-lite"/>
    </source>
</evidence>
<keyword evidence="1 6" id="KW-0489">Methyltransferase</keyword>
<reference evidence="6" key="2">
    <citation type="submission" date="2021-04" db="EMBL/GenBank/DDBJ databases">
        <authorList>
            <person name="Podell S."/>
        </authorList>
    </citation>
    <scope>NUCLEOTIDE SEQUENCE</scope>
    <source>
        <strain evidence="6">Hildebrandi</strain>
    </source>
</reference>
<keyword evidence="3" id="KW-0732">Signal</keyword>
<comment type="caution">
    <text evidence="6">The sequence shown here is derived from an EMBL/GenBank/DDBJ whole genome shotgun (WGS) entry which is preliminary data.</text>
</comment>
<reference evidence="6" key="1">
    <citation type="journal article" date="2021" name="Sci. Rep.">
        <title>Diploid genomic architecture of Nitzschia inconspicua, an elite biomass production diatom.</title>
        <authorList>
            <person name="Oliver A."/>
            <person name="Podell S."/>
            <person name="Pinowska A."/>
            <person name="Traller J.C."/>
            <person name="Smith S.R."/>
            <person name="McClure R."/>
            <person name="Beliaev A."/>
            <person name="Bohutskyi P."/>
            <person name="Hill E.A."/>
            <person name="Rabines A."/>
            <person name="Zheng H."/>
            <person name="Allen L.Z."/>
            <person name="Kuo A."/>
            <person name="Grigoriev I.V."/>
            <person name="Allen A.E."/>
            <person name="Hazlebeck D."/>
            <person name="Allen E.E."/>
        </authorList>
    </citation>
    <scope>NUCLEOTIDE SEQUENCE</scope>
    <source>
        <strain evidence="6">Hildebrandi</strain>
    </source>
</reference>
<feature type="chain" id="PRO_5039939896" evidence="3">
    <location>
        <begin position="22"/>
        <end position="552"/>
    </location>
</feature>
<dbReference type="PANTHER" id="PTHR47313:SF1">
    <property type="entry name" value="RIBOSOMAL RNA LARGE SUBUNIT METHYLTRANSFERASE K_L"/>
    <property type="match status" value="1"/>
</dbReference>
<dbReference type="PANTHER" id="PTHR47313">
    <property type="entry name" value="RIBOSOMAL RNA LARGE SUBUNIT METHYLTRANSFERASE K/L"/>
    <property type="match status" value="1"/>
</dbReference>
<keyword evidence="7" id="KW-1185">Reference proteome</keyword>
<dbReference type="GO" id="GO:0003723">
    <property type="term" value="F:RNA binding"/>
    <property type="evidence" value="ECO:0007669"/>
    <property type="project" value="InterPro"/>
</dbReference>
<keyword evidence="1 6" id="KW-0808">Transferase</keyword>
<organism evidence="6 7">
    <name type="scientific">Nitzschia inconspicua</name>
    <dbReference type="NCBI Taxonomy" id="303405"/>
    <lineage>
        <taxon>Eukaryota</taxon>
        <taxon>Sar</taxon>
        <taxon>Stramenopiles</taxon>
        <taxon>Ochrophyta</taxon>
        <taxon>Bacillariophyta</taxon>
        <taxon>Bacillariophyceae</taxon>
        <taxon>Bacillariophycidae</taxon>
        <taxon>Bacillariales</taxon>
        <taxon>Bacillariaceae</taxon>
        <taxon>Nitzschia</taxon>
    </lineage>
</organism>
<evidence type="ECO:0000313" key="6">
    <source>
        <dbReference type="EMBL" id="KAG7348295.1"/>
    </source>
</evidence>
<dbReference type="CDD" id="cd11715">
    <property type="entry name" value="THUMP_AdoMetMT"/>
    <property type="match status" value="1"/>
</dbReference>
<proteinExistence type="predicted"/>
<evidence type="ECO:0000256" key="1">
    <source>
        <dbReference type="ARBA" id="ARBA00022603"/>
    </source>
</evidence>
<feature type="compositionally biased region" description="Polar residues" evidence="2">
    <location>
        <begin position="529"/>
        <end position="543"/>
    </location>
</feature>
<feature type="signal peptide" evidence="3">
    <location>
        <begin position="1"/>
        <end position="21"/>
    </location>
</feature>
<sequence>MVGMLLILCCCLSLFTKPTVAFATTSLSSSRPLFLEDNHRHGLLLSASTQQYTDHDDPPTIGNPKSFYLATCVPGLAHILQRELEDIQQTQYSTDNISNICVSGNAAVTFEATREVSLYALCWLRSAHRLLEMVATSDELAMTLQTRDDVHTFVHQQVNIKDLLGDGKGGLLTLSVKAILNNPRQLPQDLSHSHYTALTVKNALCDMVRNLRGDRPDVDIENADVPLVCILRGEQTGTVNTASISLYRSLHPSGSLHKRGFRQGSAIHKAAMKESLAAGLLMEAGWKEQVDTLHKESDRKLRLIDPMAGSGSLILEACMMATDIAPGLMRIRCGLDVHRMPPVTRWKGNDQQDAEELWKSILLDATRRAKSGIKRMQEEPDRIQIVANDIHPGAIEMMESALSQAGFMNFVEIHNRDCYDLAVTDNDPCRHTIVTTNPPWGVRLTEDIQESWEGLKHFVRNKCPGGTRVYVLSGDKSATGILKLKRDRMIPIQTGDQHLRWVQYTIRGNSDKEQESTSPAVQDKIKQKSIGNSTSPTSFQSKQKTVDLNGWG</sequence>
<feature type="region of interest" description="Disordered" evidence="2">
    <location>
        <begin position="510"/>
        <end position="552"/>
    </location>
</feature>
<evidence type="ECO:0000259" key="5">
    <source>
        <dbReference type="Pfam" id="PF02926"/>
    </source>
</evidence>
<dbReference type="OrthoDB" id="416496at2759"/>
<feature type="domain" description="Ribosomal RNA large subunit methyltransferase K/L-like methyltransferase" evidence="4">
    <location>
        <begin position="267"/>
        <end position="500"/>
    </location>
</feature>
<dbReference type="Pfam" id="PF01170">
    <property type="entry name" value="UPF0020"/>
    <property type="match status" value="1"/>
</dbReference>
<gene>
    <name evidence="6" type="ORF">IV203_017000</name>
</gene>
<dbReference type="InterPro" id="IPR004114">
    <property type="entry name" value="THUMP_dom"/>
</dbReference>
<dbReference type="Pfam" id="PF02926">
    <property type="entry name" value="THUMP"/>
    <property type="match status" value="1"/>
</dbReference>
<protein>
    <submittedName>
        <fullName evidence="6">N6-adenine-specific DNA methylase</fullName>
    </submittedName>
</protein>
<evidence type="ECO:0000256" key="3">
    <source>
        <dbReference type="SAM" id="SignalP"/>
    </source>
</evidence>
<dbReference type="EMBL" id="JAGRRH010000020">
    <property type="protein sequence ID" value="KAG7348295.1"/>
    <property type="molecule type" value="Genomic_DNA"/>
</dbReference>
<dbReference type="InterPro" id="IPR000241">
    <property type="entry name" value="RlmKL-like_Mtase"/>
</dbReference>
<dbReference type="AlphaFoldDB" id="A0A9K3PIA6"/>
<dbReference type="GO" id="GO:0032259">
    <property type="term" value="P:methylation"/>
    <property type="evidence" value="ECO:0007669"/>
    <property type="project" value="UniProtKB-KW"/>
</dbReference>
<accession>A0A9K3PIA6</accession>
<evidence type="ECO:0000313" key="7">
    <source>
        <dbReference type="Proteomes" id="UP000693970"/>
    </source>
</evidence>